<dbReference type="EMBL" id="GBRH01220213">
    <property type="protein sequence ID" value="JAD77682.1"/>
    <property type="molecule type" value="Transcribed_RNA"/>
</dbReference>
<evidence type="ECO:0000313" key="1">
    <source>
        <dbReference type="EMBL" id="JAD77682.1"/>
    </source>
</evidence>
<sequence>MSSMLEYISPLTSSKSGPKNDVMYCSMLLNVSGIFDTLSRSMSLSRIWSTVHESTISERLWLRHFHSASPGPSCPADGGA</sequence>
<organism evidence="1">
    <name type="scientific">Arundo donax</name>
    <name type="common">Giant reed</name>
    <name type="synonym">Donax arundinaceus</name>
    <dbReference type="NCBI Taxonomy" id="35708"/>
    <lineage>
        <taxon>Eukaryota</taxon>
        <taxon>Viridiplantae</taxon>
        <taxon>Streptophyta</taxon>
        <taxon>Embryophyta</taxon>
        <taxon>Tracheophyta</taxon>
        <taxon>Spermatophyta</taxon>
        <taxon>Magnoliopsida</taxon>
        <taxon>Liliopsida</taxon>
        <taxon>Poales</taxon>
        <taxon>Poaceae</taxon>
        <taxon>PACMAD clade</taxon>
        <taxon>Arundinoideae</taxon>
        <taxon>Arundineae</taxon>
        <taxon>Arundo</taxon>
    </lineage>
</organism>
<reference evidence="1" key="1">
    <citation type="submission" date="2014-09" db="EMBL/GenBank/DDBJ databases">
        <authorList>
            <person name="Magalhaes I.L.F."/>
            <person name="Oliveira U."/>
            <person name="Santos F.R."/>
            <person name="Vidigal T.H.D.A."/>
            <person name="Brescovit A.D."/>
            <person name="Santos A.J."/>
        </authorList>
    </citation>
    <scope>NUCLEOTIDE SEQUENCE</scope>
    <source>
        <tissue evidence="1">Shoot tissue taken approximately 20 cm above the soil surface</tissue>
    </source>
</reference>
<name>A0A0A9D1R4_ARUDO</name>
<dbReference type="AlphaFoldDB" id="A0A0A9D1R4"/>
<accession>A0A0A9D1R4</accession>
<protein>
    <submittedName>
        <fullName evidence="1">Uncharacterized protein</fullName>
    </submittedName>
</protein>
<proteinExistence type="predicted"/>
<reference evidence="1" key="2">
    <citation type="journal article" date="2015" name="Data Brief">
        <title>Shoot transcriptome of the giant reed, Arundo donax.</title>
        <authorList>
            <person name="Barrero R.A."/>
            <person name="Guerrero F.D."/>
            <person name="Moolhuijzen P."/>
            <person name="Goolsby J.A."/>
            <person name="Tidwell J."/>
            <person name="Bellgard S.E."/>
            <person name="Bellgard M.I."/>
        </authorList>
    </citation>
    <scope>NUCLEOTIDE SEQUENCE</scope>
    <source>
        <tissue evidence="1">Shoot tissue taken approximately 20 cm above the soil surface</tissue>
    </source>
</reference>